<accession>A0A833HR06</accession>
<dbReference type="NCBIfam" id="NF002107">
    <property type="entry name" value="PRK00951.1-2"/>
    <property type="match status" value="1"/>
</dbReference>
<evidence type="ECO:0000313" key="9">
    <source>
        <dbReference type="Proteomes" id="UP000465601"/>
    </source>
</evidence>
<dbReference type="PROSITE" id="PS00954">
    <property type="entry name" value="IGP_DEHYDRATASE_1"/>
    <property type="match status" value="1"/>
</dbReference>
<dbReference type="CDD" id="cd07914">
    <property type="entry name" value="IGPD"/>
    <property type="match status" value="1"/>
</dbReference>
<dbReference type="UniPathway" id="UPA00031">
    <property type="reaction ID" value="UER00011"/>
</dbReference>
<evidence type="ECO:0000256" key="2">
    <source>
        <dbReference type="ARBA" id="ARBA00016664"/>
    </source>
</evidence>
<dbReference type="GO" id="GO:0005737">
    <property type="term" value="C:cytoplasm"/>
    <property type="evidence" value="ECO:0007669"/>
    <property type="project" value="UniProtKB-SubCell"/>
</dbReference>
<dbReference type="InterPro" id="IPR020568">
    <property type="entry name" value="Ribosomal_Su5_D2-typ_SF"/>
</dbReference>
<dbReference type="Gene3D" id="3.30.230.40">
    <property type="entry name" value="Imidazole glycerol phosphate dehydratase, domain 1"/>
    <property type="match status" value="2"/>
</dbReference>
<keyword evidence="4 6" id="KW-0368">Histidine biosynthesis</keyword>
<dbReference type="GO" id="GO:0000105">
    <property type="term" value="P:L-histidine biosynthetic process"/>
    <property type="evidence" value="ECO:0007669"/>
    <property type="project" value="UniProtKB-UniRule"/>
</dbReference>
<organism evidence="8 9">
    <name type="scientific">Alkaliphilus serpentinus</name>
    <dbReference type="NCBI Taxonomy" id="1482731"/>
    <lineage>
        <taxon>Bacteria</taxon>
        <taxon>Bacillati</taxon>
        <taxon>Bacillota</taxon>
        <taxon>Clostridia</taxon>
        <taxon>Peptostreptococcales</taxon>
        <taxon>Natronincolaceae</taxon>
        <taxon>Alkaliphilus</taxon>
    </lineage>
</organism>
<evidence type="ECO:0000256" key="4">
    <source>
        <dbReference type="ARBA" id="ARBA00023102"/>
    </source>
</evidence>
<dbReference type="EC" id="4.2.1.19" evidence="6 7"/>
<comment type="similarity">
    <text evidence="6 7">Belongs to the imidazoleglycerol-phosphate dehydratase family.</text>
</comment>
<dbReference type="GO" id="GO:0004424">
    <property type="term" value="F:imidazoleglycerol-phosphate dehydratase activity"/>
    <property type="evidence" value="ECO:0007669"/>
    <property type="project" value="UniProtKB-UniRule"/>
</dbReference>
<dbReference type="InterPro" id="IPR000807">
    <property type="entry name" value="ImidazoleglycerolP_deHydtase"/>
</dbReference>
<comment type="caution">
    <text evidence="8">The sequence shown here is derived from an EMBL/GenBank/DDBJ whole genome shotgun (WGS) entry which is preliminary data.</text>
</comment>
<reference evidence="8 9" key="1">
    <citation type="submission" date="2019-10" db="EMBL/GenBank/DDBJ databases">
        <title>Alkaliphilus serpentinus sp. nov. and Alkaliphilus pronyensis sp. nov., two novel anaerobic alkaliphilic species isolated from the serpentinized-hosted hydrothermal field of the Prony Bay (New Caledonia).</title>
        <authorList>
            <person name="Postec A."/>
        </authorList>
    </citation>
    <scope>NUCLEOTIDE SEQUENCE [LARGE SCALE GENOMIC DNA]</scope>
    <source>
        <strain evidence="8 9">LacT</strain>
    </source>
</reference>
<dbReference type="FunFam" id="3.30.230.40:FF:000001">
    <property type="entry name" value="Imidazoleglycerol-phosphate dehydratase HisB"/>
    <property type="match status" value="1"/>
</dbReference>
<dbReference type="HAMAP" id="MF_00076">
    <property type="entry name" value="HisB"/>
    <property type="match status" value="1"/>
</dbReference>
<gene>
    <name evidence="6 8" type="primary">hisB</name>
    <name evidence="8" type="ORF">F8153_02045</name>
</gene>
<comment type="subcellular location">
    <subcellularLocation>
        <location evidence="6 7">Cytoplasm</location>
    </subcellularLocation>
</comment>
<evidence type="ECO:0000256" key="7">
    <source>
        <dbReference type="RuleBase" id="RU000599"/>
    </source>
</evidence>
<proteinExistence type="inferred from homology"/>
<evidence type="ECO:0000256" key="6">
    <source>
        <dbReference type="HAMAP-Rule" id="MF_00076"/>
    </source>
</evidence>
<dbReference type="PANTHER" id="PTHR23133:SF2">
    <property type="entry name" value="IMIDAZOLEGLYCEROL-PHOSPHATE DEHYDRATASE"/>
    <property type="match status" value="1"/>
</dbReference>
<dbReference type="PANTHER" id="PTHR23133">
    <property type="entry name" value="IMIDAZOLEGLYCEROL-PHOSPHATE DEHYDRATASE HIS7"/>
    <property type="match status" value="1"/>
</dbReference>
<keyword evidence="9" id="KW-1185">Reference proteome</keyword>
<dbReference type="OrthoDB" id="9790411at2"/>
<evidence type="ECO:0000313" key="8">
    <source>
        <dbReference type="EMBL" id="KAB3532720.1"/>
    </source>
</evidence>
<evidence type="ECO:0000256" key="3">
    <source>
        <dbReference type="ARBA" id="ARBA00022605"/>
    </source>
</evidence>
<comment type="pathway">
    <text evidence="1 6 7">Amino-acid biosynthesis; L-histidine biosynthesis; L-histidine from 5-phospho-alpha-D-ribose 1-diphosphate: step 6/9.</text>
</comment>
<protein>
    <recommendedName>
        <fullName evidence="2 6">Imidazoleglycerol-phosphate dehydratase</fullName>
        <shortName evidence="6">IGPD</shortName>
        <ecNumber evidence="6 7">4.2.1.19</ecNumber>
    </recommendedName>
</protein>
<dbReference type="AlphaFoldDB" id="A0A833HR06"/>
<evidence type="ECO:0000256" key="5">
    <source>
        <dbReference type="ARBA" id="ARBA00023239"/>
    </source>
</evidence>
<dbReference type="EMBL" id="WBZB01000007">
    <property type="protein sequence ID" value="KAB3532720.1"/>
    <property type="molecule type" value="Genomic_DNA"/>
</dbReference>
<name>A0A833HR06_9FIRM</name>
<dbReference type="RefSeq" id="WP_151864688.1">
    <property type="nucleotide sequence ID" value="NZ_WBZB01000007.1"/>
</dbReference>
<evidence type="ECO:0000256" key="1">
    <source>
        <dbReference type="ARBA" id="ARBA00005047"/>
    </source>
</evidence>
<sequence length="194" mass="21718">MREFSGSRRTNETNIEVSLKFDEGETGSIDTGIGFFDHMLQQVAKHGQLQINIKAEGDLHVDDHHTIEDVGLLLGRGLLESLGDKKGIKRYSTIFTPMDDALSMVSIDFSGRPYLHFDVAYRGERVGEFEVELVEEFFRALAMSSAITLHIRSLYGKNNHHMIETIFKAFGRALREATTVDPTIKGVLSTKGTL</sequence>
<dbReference type="Proteomes" id="UP000465601">
    <property type="component" value="Unassembled WGS sequence"/>
</dbReference>
<dbReference type="FunFam" id="3.30.230.40:FF:000003">
    <property type="entry name" value="Imidazoleglycerol-phosphate dehydratase HisB"/>
    <property type="match status" value="1"/>
</dbReference>
<dbReference type="NCBIfam" id="NF002111">
    <property type="entry name" value="PRK00951.2-1"/>
    <property type="match status" value="1"/>
</dbReference>
<dbReference type="InterPro" id="IPR038494">
    <property type="entry name" value="IGPD_sf"/>
</dbReference>
<comment type="catalytic activity">
    <reaction evidence="6 7">
        <text>D-erythro-1-(imidazol-4-yl)glycerol 3-phosphate = 3-(imidazol-4-yl)-2-oxopropyl phosphate + H2O</text>
        <dbReference type="Rhea" id="RHEA:11040"/>
        <dbReference type="ChEBI" id="CHEBI:15377"/>
        <dbReference type="ChEBI" id="CHEBI:57766"/>
        <dbReference type="ChEBI" id="CHEBI:58278"/>
        <dbReference type="EC" id="4.2.1.19"/>
    </reaction>
</comment>
<keyword evidence="6" id="KW-0963">Cytoplasm</keyword>
<dbReference type="PROSITE" id="PS00955">
    <property type="entry name" value="IGP_DEHYDRATASE_2"/>
    <property type="match status" value="1"/>
</dbReference>
<dbReference type="SUPFAM" id="SSF54211">
    <property type="entry name" value="Ribosomal protein S5 domain 2-like"/>
    <property type="match status" value="2"/>
</dbReference>
<dbReference type="NCBIfam" id="NF002114">
    <property type="entry name" value="PRK00951.2-4"/>
    <property type="match status" value="1"/>
</dbReference>
<keyword evidence="5 6" id="KW-0456">Lyase</keyword>
<dbReference type="Pfam" id="PF00475">
    <property type="entry name" value="IGPD"/>
    <property type="match status" value="1"/>
</dbReference>
<keyword evidence="3 6" id="KW-0028">Amino-acid biosynthesis</keyword>
<dbReference type="InterPro" id="IPR020565">
    <property type="entry name" value="ImidazoleglycerP_deHydtase_CS"/>
</dbReference>